<evidence type="ECO:0000313" key="2">
    <source>
        <dbReference type="EMBL" id="KAL2652706.1"/>
    </source>
</evidence>
<reference evidence="2 3" key="1">
    <citation type="submission" date="2024-09" db="EMBL/GenBank/DDBJ databases">
        <title>Chromosome-scale assembly of Riccia fluitans.</title>
        <authorList>
            <person name="Paukszto L."/>
            <person name="Sawicki J."/>
            <person name="Karawczyk K."/>
            <person name="Piernik-Szablinska J."/>
            <person name="Szczecinska M."/>
            <person name="Mazdziarz M."/>
        </authorList>
    </citation>
    <scope>NUCLEOTIDE SEQUENCE [LARGE SCALE GENOMIC DNA]</scope>
    <source>
        <strain evidence="2">Rf_01</strain>
        <tissue evidence="2">Aerial parts of the thallus</tissue>
    </source>
</reference>
<protein>
    <submittedName>
        <fullName evidence="2">Uncharacterized protein</fullName>
    </submittedName>
</protein>
<accession>A0ABD1ZP86</accession>
<gene>
    <name evidence="2" type="ORF">R1flu_020834</name>
</gene>
<sequence>MKSPCLSGFTQGNFVTRHFWSALESGSERKADEYGTQFPKGAKSVRIFSTVERGENLETGERSWFANSSRVRCLVLFGDEDKVEKRKEREAQRGEEQEGASAFKESGEEVPGSLTGHLERKDDFFGIEAKQSDSILSSGSDGVASADVADQCADWRSVSKGEDLVYLSRFSARGGP</sequence>
<name>A0ABD1ZP86_9MARC</name>
<comment type="caution">
    <text evidence="2">The sequence shown here is derived from an EMBL/GenBank/DDBJ whole genome shotgun (WGS) entry which is preliminary data.</text>
</comment>
<feature type="compositionally biased region" description="Basic and acidic residues" evidence="1">
    <location>
        <begin position="84"/>
        <end position="96"/>
    </location>
</feature>
<dbReference type="EMBL" id="JBHFFA010000001">
    <property type="protein sequence ID" value="KAL2652706.1"/>
    <property type="molecule type" value="Genomic_DNA"/>
</dbReference>
<evidence type="ECO:0000313" key="3">
    <source>
        <dbReference type="Proteomes" id="UP001605036"/>
    </source>
</evidence>
<keyword evidence="3" id="KW-1185">Reference proteome</keyword>
<proteinExistence type="predicted"/>
<organism evidence="2 3">
    <name type="scientific">Riccia fluitans</name>
    <dbReference type="NCBI Taxonomy" id="41844"/>
    <lineage>
        <taxon>Eukaryota</taxon>
        <taxon>Viridiplantae</taxon>
        <taxon>Streptophyta</taxon>
        <taxon>Embryophyta</taxon>
        <taxon>Marchantiophyta</taxon>
        <taxon>Marchantiopsida</taxon>
        <taxon>Marchantiidae</taxon>
        <taxon>Marchantiales</taxon>
        <taxon>Ricciaceae</taxon>
        <taxon>Riccia</taxon>
    </lineage>
</organism>
<evidence type="ECO:0000256" key="1">
    <source>
        <dbReference type="SAM" id="MobiDB-lite"/>
    </source>
</evidence>
<dbReference type="Proteomes" id="UP001605036">
    <property type="component" value="Unassembled WGS sequence"/>
</dbReference>
<dbReference type="AlphaFoldDB" id="A0ABD1ZP86"/>
<feature type="region of interest" description="Disordered" evidence="1">
    <location>
        <begin position="84"/>
        <end position="115"/>
    </location>
</feature>